<keyword evidence="4" id="KW-1185">Reference proteome</keyword>
<feature type="compositionally biased region" description="Basic and acidic residues" evidence="1">
    <location>
        <begin position="133"/>
        <end position="143"/>
    </location>
</feature>
<gene>
    <name evidence="3" type="ORF">D7231_10550</name>
</gene>
<dbReference type="Proteomes" id="UP000270343">
    <property type="component" value="Unassembled WGS sequence"/>
</dbReference>
<evidence type="ECO:0000256" key="2">
    <source>
        <dbReference type="SAM" id="Phobius"/>
    </source>
</evidence>
<evidence type="ECO:0000313" key="4">
    <source>
        <dbReference type="Proteomes" id="UP000270343"/>
    </source>
</evidence>
<comment type="caution">
    <text evidence="3">The sequence shown here is derived from an EMBL/GenBank/DDBJ whole genome shotgun (WGS) entry which is preliminary data.</text>
</comment>
<dbReference type="AlphaFoldDB" id="A0A3B0BMS8"/>
<feature type="transmembrane region" description="Helical" evidence="2">
    <location>
        <begin position="64"/>
        <end position="87"/>
    </location>
</feature>
<proteinExistence type="predicted"/>
<sequence>MSKDKNQRPSSEWRELLKADYDYPEEIEKAGKRRVRRKARKAYRQEQREEYKRRLADERRREPITAGGAILVMVVVLAIGAAATHWWPDRTGAPSTVGHAGDTTRVQTGGGQDGEQPSTPPAPKPPQPSPSAKADRSKPEKSAEGWARAYLTRNPPVDKTHTASVDRAAPWMTDALVVNLKQFDDKAWAELVSNGGVSKVDKVTVGPADDDRVRKQADTEARVWRKTSVDITVKGYRTYTETRVYLTEIMLTSDGWRVGRVLGV</sequence>
<keyword evidence="2" id="KW-1133">Transmembrane helix</keyword>
<evidence type="ECO:0000256" key="1">
    <source>
        <dbReference type="SAM" id="MobiDB-lite"/>
    </source>
</evidence>
<feature type="region of interest" description="Disordered" evidence="1">
    <location>
        <begin position="31"/>
        <end position="54"/>
    </location>
</feature>
<feature type="compositionally biased region" description="Basic residues" evidence="1">
    <location>
        <begin position="31"/>
        <end position="42"/>
    </location>
</feature>
<feature type="region of interest" description="Disordered" evidence="1">
    <location>
        <begin position="89"/>
        <end position="162"/>
    </location>
</feature>
<name>A0A3B0BMS8_9ACTN</name>
<dbReference type="RefSeq" id="WP_120754770.1">
    <property type="nucleotide sequence ID" value="NZ_JBIBGF010000004.1"/>
</dbReference>
<evidence type="ECO:0000313" key="3">
    <source>
        <dbReference type="EMBL" id="RKN74322.1"/>
    </source>
</evidence>
<keyword evidence="2" id="KW-0812">Transmembrane</keyword>
<dbReference type="EMBL" id="RBAM01000004">
    <property type="protein sequence ID" value="RKN74322.1"/>
    <property type="molecule type" value="Genomic_DNA"/>
</dbReference>
<dbReference type="OrthoDB" id="4291298at2"/>
<protein>
    <submittedName>
        <fullName evidence="3">Uncharacterized protein</fullName>
    </submittedName>
</protein>
<accession>A0A3B0BMS8</accession>
<feature type="compositionally biased region" description="Basic and acidic residues" evidence="1">
    <location>
        <begin position="43"/>
        <end position="54"/>
    </location>
</feature>
<organism evidence="3 4">
    <name type="scientific">Streptomyces klenkii</name>
    <dbReference type="NCBI Taxonomy" id="1420899"/>
    <lineage>
        <taxon>Bacteria</taxon>
        <taxon>Bacillati</taxon>
        <taxon>Actinomycetota</taxon>
        <taxon>Actinomycetes</taxon>
        <taxon>Kitasatosporales</taxon>
        <taxon>Streptomycetaceae</taxon>
        <taxon>Streptomyces</taxon>
    </lineage>
</organism>
<reference evidence="3 4" key="1">
    <citation type="journal article" date="2015" name="Antonie Van Leeuwenhoek">
        <title>Streptomyces klenkii sp. nov., isolated from deep marine sediment.</title>
        <authorList>
            <person name="Veyisoglu A."/>
            <person name="Sahin N."/>
        </authorList>
    </citation>
    <scope>NUCLEOTIDE SEQUENCE [LARGE SCALE GENOMIC DNA]</scope>
    <source>
        <strain evidence="3 4">KCTC 29202</strain>
    </source>
</reference>
<keyword evidence="2" id="KW-0472">Membrane</keyword>
<feature type="compositionally biased region" description="Pro residues" evidence="1">
    <location>
        <begin position="118"/>
        <end position="129"/>
    </location>
</feature>